<keyword evidence="6 7" id="KW-0472">Membrane</keyword>
<feature type="transmembrane region" description="Helical" evidence="7">
    <location>
        <begin position="206"/>
        <end position="224"/>
    </location>
</feature>
<gene>
    <name evidence="9" type="ORF">E2605_01970</name>
</gene>
<dbReference type="PANTHER" id="PTHR40074:SF2">
    <property type="entry name" value="O-ACETYLTRANSFERASE WECH"/>
    <property type="match status" value="1"/>
</dbReference>
<feature type="transmembrane region" description="Helical" evidence="7">
    <location>
        <begin position="236"/>
        <end position="258"/>
    </location>
</feature>
<keyword evidence="9" id="KW-0808">Transferase</keyword>
<dbReference type="InterPro" id="IPR002656">
    <property type="entry name" value="Acyl_transf_3_dom"/>
</dbReference>
<keyword evidence="10" id="KW-1185">Reference proteome</keyword>
<dbReference type="PANTHER" id="PTHR40074">
    <property type="entry name" value="O-ACETYLTRANSFERASE WECH"/>
    <property type="match status" value="1"/>
</dbReference>
<keyword evidence="9" id="KW-0012">Acyltransferase</keyword>
<comment type="caution">
    <text evidence="9">The sequence shown here is derived from an EMBL/GenBank/DDBJ whole genome shotgun (WGS) entry which is preliminary data.</text>
</comment>
<evidence type="ECO:0000256" key="5">
    <source>
        <dbReference type="ARBA" id="ARBA00022989"/>
    </source>
</evidence>
<evidence type="ECO:0000313" key="9">
    <source>
        <dbReference type="EMBL" id="TFD98875.1"/>
    </source>
</evidence>
<comment type="similarity">
    <text evidence="2">Belongs to the acyltransferase 3 family.</text>
</comment>
<dbReference type="GO" id="GO:0016413">
    <property type="term" value="F:O-acetyltransferase activity"/>
    <property type="evidence" value="ECO:0007669"/>
    <property type="project" value="TreeGrafter"/>
</dbReference>
<dbReference type="AlphaFoldDB" id="A0A4Y8L8D4"/>
<sequence>MKLPNIDLTLLSKYRTQLMGLAMLWVVIYHLPLVFYIPVISEIRWCGYAAVDIFFLLSGLGVYFSWSRTPSTSQFYKKRIIRIFALYIPIQLLIQIILVYYLHFPISSIIQALTFYDFWLAEQGPTPWFIPAICLMYLISPIYLKVTSSKNILQNTVIGCILGLVLFGLFPRFFSELGTRIPNYFIGIYVGYLIKNKVQLSSTGKICMYVLLITGISLICIFFANPYFNNIEIGPLIRYVMIITALPLCLFISSIINLSSSYKYPVLSFFGKYSLPIYLSHIPMFLILDQCIGTKMSKTLTGIISIILCMMFSYFTQKIIYKYFKIEN</sequence>
<evidence type="ECO:0000256" key="7">
    <source>
        <dbReference type="SAM" id="Phobius"/>
    </source>
</evidence>
<feature type="transmembrane region" description="Helical" evidence="7">
    <location>
        <begin position="300"/>
        <end position="316"/>
    </location>
</feature>
<evidence type="ECO:0000313" key="10">
    <source>
        <dbReference type="Proteomes" id="UP000297861"/>
    </source>
</evidence>
<comment type="subcellular location">
    <subcellularLocation>
        <location evidence="1">Cell membrane</location>
        <topology evidence="1">Multi-pass membrane protein</topology>
    </subcellularLocation>
</comment>
<keyword evidence="4 7" id="KW-0812">Transmembrane</keyword>
<keyword evidence="3" id="KW-1003">Cell membrane</keyword>
<reference evidence="9 10" key="1">
    <citation type="submission" date="2019-03" db="EMBL/GenBank/DDBJ databases">
        <title>San Antonio Military Medical Center submission to MRSN (WRAIR), pending publication.</title>
        <authorList>
            <person name="Blyth D.M."/>
            <person name="Mccarthy S.L."/>
            <person name="Schall S.E."/>
            <person name="Stam J.A."/>
            <person name="Ong A.C."/>
            <person name="Mcgann P.T."/>
        </authorList>
    </citation>
    <scope>NUCLEOTIDE SEQUENCE [LARGE SCALE GENOMIC DNA]</scope>
    <source>
        <strain evidence="9 10">MRSN571793</strain>
    </source>
</reference>
<evidence type="ECO:0000256" key="1">
    <source>
        <dbReference type="ARBA" id="ARBA00004651"/>
    </source>
</evidence>
<feature type="transmembrane region" description="Helical" evidence="7">
    <location>
        <begin position="177"/>
        <end position="194"/>
    </location>
</feature>
<dbReference type="RefSeq" id="WP_134435321.1">
    <property type="nucleotide sequence ID" value="NZ_SOML01000001.1"/>
</dbReference>
<dbReference type="GO" id="GO:0009246">
    <property type="term" value="P:enterobacterial common antigen biosynthetic process"/>
    <property type="evidence" value="ECO:0007669"/>
    <property type="project" value="TreeGrafter"/>
</dbReference>
<evidence type="ECO:0000256" key="4">
    <source>
        <dbReference type="ARBA" id="ARBA00022692"/>
    </source>
</evidence>
<evidence type="ECO:0000259" key="8">
    <source>
        <dbReference type="Pfam" id="PF01757"/>
    </source>
</evidence>
<dbReference type="OrthoDB" id="9806160at2"/>
<feature type="transmembrane region" description="Helical" evidence="7">
    <location>
        <begin position="84"/>
        <end position="106"/>
    </location>
</feature>
<feature type="transmembrane region" description="Helical" evidence="7">
    <location>
        <begin position="45"/>
        <end position="64"/>
    </location>
</feature>
<evidence type="ECO:0000256" key="6">
    <source>
        <dbReference type="ARBA" id="ARBA00023136"/>
    </source>
</evidence>
<evidence type="ECO:0000256" key="3">
    <source>
        <dbReference type="ARBA" id="ARBA00022475"/>
    </source>
</evidence>
<dbReference type="Pfam" id="PF01757">
    <property type="entry name" value="Acyl_transf_3"/>
    <property type="match status" value="1"/>
</dbReference>
<feature type="domain" description="Acyltransferase 3" evidence="8">
    <location>
        <begin position="20"/>
        <end position="312"/>
    </location>
</feature>
<feature type="transmembrane region" description="Helical" evidence="7">
    <location>
        <begin position="126"/>
        <end position="144"/>
    </location>
</feature>
<feature type="transmembrane region" description="Helical" evidence="7">
    <location>
        <begin position="21"/>
        <end position="39"/>
    </location>
</feature>
<dbReference type="GO" id="GO:0005886">
    <property type="term" value="C:plasma membrane"/>
    <property type="evidence" value="ECO:0007669"/>
    <property type="project" value="UniProtKB-SubCell"/>
</dbReference>
<accession>A0A4Y8L8D4</accession>
<proteinExistence type="inferred from homology"/>
<organism evidence="9 10">
    <name type="scientific">Dysgonomonas capnocytophagoides</name>
    <dbReference type="NCBI Taxonomy" id="45254"/>
    <lineage>
        <taxon>Bacteria</taxon>
        <taxon>Pseudomonadati</taxon>
        <taxon>Bacteroidota</taxon>
        <taxon>Bacteroidia</taxon>
        <taxon>Bacteroidales</taxon>
        <taxon>Dysgonomonadaceae</taxon>
        <taxon>Dysgonomonas</taxon>
    </lineage>
</organism>
<dbReference type="Proteomes" id="UP000297861">
    <property type="component" value="Unassembled WGS sequence"/>
</dbReference>
<dbReference type="STRING" id="1121485.GCA_000426485_00066"/>
<keyword evidence="5 7" id="KW-1133">Transmembrane helix</keyword>
<name>A0A4Y8L8D4_9BACT</name>
<dbReference type="EMBL" id="SOML01000001">
    <property type="protein sequence ID" value="TFD98875.1"/>
    <property type="molecule type" value="Genomic_DNA"/>
</dbReference>
<evidence type="ECO:0000256" key="2">
    <source>
        <dbReference type="ARBA" id="ARBA00007400"/>
    </source>
</evidence>
<feature type="transmembrane region" description="Helical" evidence="7">
    <location>
        <begin position="151"/>
        <end position="171"/>
    </location>
</feature>
<feature type="transmembrane region" description="Helical" evidence="7">
    <location>
        <begin position="270"/>
        <end position="288"/>
    </location>
</feature>
<protein>
    <submittedName>
        <fullName evidence="9">Acyltransferase</fullName>
    </submittedName>
</protein>